<reference evidence="1 2" key="1">
    <citation type="submission" date="2016-07" db="EMBL/GenBank/DDBJ databases">
        <title>Pervasive Adenine N6-methylation of Active Genes in Fungi.</title>
        <authorList>
            <consortium name="DOE Joint Genome Institute"/>
            <person name="Mondo S.J."/>
            <person name="Dannebaum R.O."/>
            <person name="Kuo R.C."/>
            <person name="Labutti K."/>
            <person name="Haridas S."/>
            <person name="Kuo A."/>
            <person name="Salamov A."/>
            <person name="Ahrendt S.R."/>
            <person name="Lipzen A."/>
            <person name="Sullivan W."/>
            <person name="Andreopoulos W.B."/>
            <person name="Clum A."/>
            <person name="Lindquist E."/>
            <person name="Daum C."/>
            <person name="Ramamoorthy G.K."/>
            <person name="Gryganskyi A."/>
            <person name="Culley D."/>
            <person name="Magnuson J.K."/>
            <person name="James T.Y."/>
            <person name="O'Malley M.A."/>
            <person name="Stajich J.E."/>
            <person name="Spatafora J.W."/>
            <person name="Visel A."/>
            <person name="Grigoriev I.V."/>
        </authorList>
    </citation>
    <scope>NUCLEOTIDE SEQUENCE [LARGE SCALE GENOMIC DNA]</scope>
    <source>
        <strain evidence="1 2">NRRL 2496</strain>
    </source>
</reference>
<evidence type="ECO:0000313" key="1">
    <source>
        <dbReference type="EMBL" id="ORY98543.1"/>
    </source>
</evidence>
<dbReference type="OMA" id="CPISANG"/>
<sequence length="174" mass="18611">MPTIDFGGVTNAPNNQSQLTVSGNTFDINFGLLIHVQNPNVVGFDLSSINATAYYPEAGSEPVGGGFMDHQYVPRYSNFNFTYPFAIKYNAAQDTDRTLLHLLVQKCGLTGGQPQQLTINYVINLAVKVLFVTVHPTITDSTSFVCPVQSGASLPGLLANNNSPLAGLLASTQT</sequence>
<name>A0A1X2HHF2_SYNRA</name>
<dbReference type="EMBL" id="MCGN01000003">
    <property type="protein sequence ID" value="ORY98543.1"/>
    <property type="molecule type" value="Genomic_DNA"/>
</dbReference>
<dbReference type="InParanoid" id="A0A1X2HHF2"/>
<organism evidence="1 2">
    <name type="scientific">Syncephalastrum racemosum</name>
    <name type="common">Filamentous fungus</name>
    <dbReference type="NCBI Taxonomy" id="13706"/>
    <lineage>
        <taxon>Eukaryota</taxon>
        <taxon>Fungi</taxon>
        <taxon>Fungi incertae sedis</taxon>
        <taxon>Mucoromycota</taxon>
        <taxon>Mucoromycotina</taxon>
        <taxon>Mucoromycetes</taxon>
        <taxon>Mucorales</taxon>
        <taxon>Syncephalastraceae</taxon>
        <taxon>Syncephalastrum</taxon>
    </lineage>
</organism>
<dbReference type="OrthoDB" id="20273at2759"/>
<keyword evidence="2" id="KW-1185">Reference proteome</keyword>
<dbReference type="Gene3D" id="2.60.40.1820">
    <property type="match status" value="1"/>
</dbReference>
<gene>
    <name evidence="1" type="ORF">BCR43DRAFT_562021</name>
</gene>
<evidence type="ECO:0000313" key="2">
    <source>
        <dbReference type="Proteomes" id="UP000242180"/>
    </source>
</evidence>
<protein>
    <recommendedName>
        <fullName evidence="3">Late embryogenesis abundant protein LEA-2 subgroup domain-containing protein</fullName>
    </recommendedName>
</protein>
<accession>A0A1X2HHF2</accession>
<comment type="caution">
    <text evidence="1">The sequence shown here is derived from an EMBL/GenBank/DDBJ whole genome shotgun (WGS) entry which is preliminary data.</text>
</comment>
<dbReference type="Proteomes" id="UP000242180">
    <property type="component" value="Unassembled WGS sequence"/>
</dbReference>
<evidence type="ECO:0008006" key="3">
    <source>
        <dbReference type="Google" id="ProtNLM"/>
    </source>
</evidence>
<proteinExistence type="predicted"/>
<dbReference type="STRING" id="13706.A0A1X2HHF2"/>
<dbReference type="AlphaFoldDB" id="A0A1X2HHF2"/>